<sequence length="119" mass="13488">MAVLKELSYFNMSSDVDQSKSTPFWTPQLKTIEGAEEEVADDFLQSLRNSVDNETPTKTQSSTGSSQFDNSSESDNAVWSELRSNEDLSSLPKESGQVIYGVKVKPHWRFVWNSYLLEQ</sequence>
<name>A0A087T7I0_STEMI</name>
<evidence type="ECO:0000313" key="2">
    <source>
        <dbReference type="EMBL" id="KFM61069.1"/>
    </source>
</evidence>
<evidence type="ECO:0000313" key="3">
    <source>
        <dbReference type="Proteomes" id="UP000054359"/>
    </source>
</evidence>
<dbReference type="EMBL" id="KK113795">
    <property type="protein sequence ID" value="KFM61069.1"/>
    <property type="molecule type" value="Genomic_DNA"/>
</dbReference>
<feature type="non-terminal residue" evidence="2">
    <location>
        <position position="119"/>
    </location>
</feature>
<gene>
    <name evidence="2" type="ORF">X975_18625</name>
</gene>
<keyword evidence="3" id="KW-1185">Reference proteome</keyword>
<proteinExistence type="predicted"/>
<protein>
    <submittedName>
        <fullName evidence="2">Uncharacterized protein</fullName>
    </submittedName>
</protein>
<organism evidence="2 3">
    <name type="scientific">Stegodyphus mimosarum</name>
    <name type="common">African social velvet spider</name>
    <dbReference type="NCBI Taxonomy" id="407821"/>
    <lineage>
        <taxon>Eukaryota</taxon>
        <taxon>Metazoa</taxon>
        <taxon>Ecdysozoa</taxon>
        <taxon>Arthropoda</taxon>
        <taxon>Chelicerata</taxon>
        <taxon>Arachnida</taxon>
        <taxon>Araneae</taxon>
        <taxon>Araneomorphae</taxon>
        <taxon>Entelegynae</taxon>
        <taxon>Eresoidea</taxon>
        <taxon>Eresidae</taxon>
        <taxon>Stegodyphus</taxon>
    </lineage>
</organism>
<dbReference type="Proteomes" id="UP000054359">
    <property type="component" value="Unassembled WGS sequence"/>
</dbReference>
<evidence type="ECO:0000256" key="1">
    <source>
        <dbReference type="SAM" id="MobiDB-lite"/>
    </source>
</evidence>
<feature type="region of interest" description="Disordered" evidence="1">
    <location>
        <begin position="45"/>
        <end position="92"/>
    </location>
</feature>
<dbReference type="OrthoDB" id="405996at2759"/>
<dbReference type="AlphaFoldDB" id="A0A087T7I0"/>
<reference evidence="2 3" key="1">
    <citation type="submission" date="2013-11" db="EMBL/GenBank/DDBJ databases">
        <title>Genome sequencing of Stegodyphus mimosarum.</title>
        <authorList>
            <person name="Bechsgaard J."/>
        </authorList>
    </citation>
    <scope>NUCLEOTIDE SEQUENCE [LARGE SCALE GENOMIC DNA]</scope>
</reference>
<accession>A0A087T7I0</accession>
<feature type="compositionally biased region" description="Polar residues" evidence="1">
    <location>
        <begin position="46"/>
        <end position="77"/>
    </location>
</feature>